<evidence type="ECO:0000256" key="1">
    <source>
        <dbReference type="ARBA" id="ARBA00022722"/>
    </source>
</evidence>
<feature type="compositionally biased region" description="Low complexity" evidence="3">
    <location>
        <begin position="198"/>
        <end position="207"/>
    </location>
</feature>
<dbReference type="GO" id="GO:0003723">
    <property type="term" value="F:RNA binding"/>
    <property type="evidence" value="ECO:0007669"/>
    <property type="project" value="InterPro"/>
</dbReference>
<dbReference type="OrthoDB" id="4489995at2759"/>
<dbReference type="InParanoid" id="A0A165K4Q3"/>
<evidence type="ECO:0000256" key="3">
    <source>
        <dbReference type="SAM" id="MobiDB-lite"/>
    </source>
</evidence>
<accession>A0A165K4Q3</accession>
<feature type="compositionally biased region" description="Pro residues" evidence="3">
    <location>
        <begin position="165"/>
        <end position="174"/>
    </location>
</feature>
<feature type="region of interest" description="Disordered" evidence="3">
    <location>
        <begin position="159"/>
        <end position="207"/>
    </location>
</feature>
<evidence type="ECO:0000313" key="5">
    <source>
        <dbReference type="Proteomes" id="UP000076632"/>
    </source>
</evidence>
<dbReference type="InterPro" id="IPR016191">
    <property type="entry name" value="Ribonuclease/ribotoxin"/>
</dbReference>
<dbReference type="RefSeq" id="XP_018192534.1">
    <property type="nucleotide sequence ID" value="XM_018335758.1"/>
</dbReference>
<sequence length="207" mass="24229">MASSSRDRPVRIVDEDGYKFYAIPRTHFSKPEHSTYGQQIIPKYRCEELLRDAPLPTHNRTNGKRPHAHYDSELLFANERAQLGIFPGVHVPNRYKDQGPPRLWAYPAQEFDYEHQDKFGHDHHRTPGPHRIITDKDKNIQGLVTHPVGDPIGFVRVHESVRRVPTPPPPPPLPSSRRYYNPEPRTIESVRYRPRSPPSRLYSYRYQ</sequence>
<keyword evidence="1" id="KW-0540">Nuclease</keyword>
<dbReference type="Proteomes" id="UP000076632">
    <property type="component" value="Unassembled WGS sequence"/>
</dbReference>
<dbReference type="GO" id="GO:0004540">
    <property type="term" value="F:RNA nuclease activity"/>
    <property type="evidence" value="ECO:0007669"/>
    <property type="project" value="InterPro"/>
</dbReference>
<organism evidence="4 5">
    <name type="scientific">Xylona heveae (strain CBS 132557 / TC161)</name>
    <dbReference type="NCBI Taxonomy" id="1328760"/>
    <lineage>
        <taxon>Eukaryota</taxon>
        <taxon>Fungi</taxon>
        <taxon>Dikarya</taxon>
        <taxon>Ascomycota</taxon>
        <taxon>Pezizomycotina</taxon>
        <taxon>Xylonomycetes</taxon>
        <taxon>Xylonales</taxon>
        <taxon>Xylonaceae</taxon>
        <taxon>Xylona</taxon>
    </lineage>
</organism>
<gene>
    <name evidence="4" type="ORF">L228DRAFT_280116</name>
</gene>
<dbReference type="EMBL" id="KV407454">
    <property type="protein sequence ID" value="KZF26979.1"/>
    <property type="molecule type" value="Genomic_DNA"/>
</dbReference>
<evidence type="ECO:0000313" key="4">
    <source>
        <dbReference type="EMBL" id="KZF26979.1"/>
    </source>
</evidence>
<dbReference type="GeneID" id="28900895"/>
<keyword evidence="5" id="KW-1185">Reference proteome</keyword>
<reference evidence="4 5" key="1">
    <citation type="journal article" date="2016" name="Fungal Biol.">
        <title>The genome of Xylona heveae provides a window into fungal endophytism.</title>
        <authorList>
            <person name="Gazis R."/>
            <person name="Kuo A."/>
            <person name="Riley R."/>
            <person name="LaButti K."/>
            <person name="Lipzen A."/>
            <person name="Lin J."/>
            <person name="Amirebrahimi M."/>
            <person name="Hesse C.N."/>
            <person name="Spatafora J.W."/>
            <person name="Henrissat B."/>
            <person name="Hainaut M."/>
            <person name="Grigoriev I.V."/>
            <person name="Hibbett D.S."/>
        </authorList>
    </citation>
    <scope>NUCLEOTIDE SEQUENCE [LARGE SCALE GENOMIC DNA]</scope>
    <source>
        <strain evidence="4 5">TC161</strain>
    </source>
</reference>
<proteinExistence type="predicted"/>
<protein>
    <submittedName>
        <fullName evidence="4">Uncharacterized protein</fullName>
    </submittedName>
</protein>
<dbReference type="GO" id="GO:0016787">
    <property type="term" value="F:hydrolase activity"/>
    <property type="evidence" value="ECO:0007669"/>
    <property type="project" value="UniProtKB-KW"/>
</dbReference>
<keyword evidence="2" id="KW-0378">Hydrolase</keyword>
<evidence type="ECO:0000256" key="2">
    <source>
        <dbReference type="ARBA" id="ARBA00022801"/>
    </source>
</evidence>
<dbReference type="AlphaFoldDB" id="A0A165K4Q3"/>
<name>A0A165K4Q3_XYLHT</name>
<dbReference type="SUPFAM" id="SSF53933">
    <property type="entry name" value="Microbial ribonucleases"/>
    <property type="match status" value="1"/>
</dbReference>